<dbReference type="PANTHER" id="PTHR45861:SF1">
    <property type="entry name" value="DNA POLYMERASE ALPHA CATALYTIC SUBUNIT"/>
    <property type="match status" value="1"/>
</dbReference>
<comment type="caution">
    <text evidence="3">The sequence shown here is derived from an EMBL/GenBank/DDBJ whole genome shotgun (WGS) entry which is preliminary data.</text>
</comment>
<proteinExistence type="predicted"/>
<gene>
    <name evidence="3" type="ORF">HCN44_002887</name>
</gene>
<evidence type="ECO:0000259" key="2">
    <source>
        <dbReference type="Pfam" id="PF12254"/>
    </source>
</evidence>
<accession>A0A835CSJ7</accession>
<dbReference type="EMBL" id="JACMRX010000004">
    <property type="protein sequence ID" value="KAF7991325.1"/>
    <property type="molecule type" value="Genomic_DNA"/>
</dbReference>
<feature type="domain" description="DNA polymerase alpha catalytic subunit N-terminal" evidence="2">
    <location>
        <begin position="28"/>
        <end position="87"/>
    </location>
</feature>
<feature type="region of interest" description="Disordered" evidence="1">
    <location>
        <begin position="1"/>
        <end position="24"/>
    </location>
</feature>
<sequence>MDIDESPSSSGRAKREKKDKHGRAAAFEKLKKLKGTKNKYQVDEIVNVYDVVDEKEFSKKQTALQQEDWIVDDGDGGYIEDGREIFDDDMDPDSIQKNSKEANRLVGPKKRKRDEATKSKNAGGNIMSMIQGMPLKKKREETSQVNHENILEIMLQDLEKEKSSSSSSSQKPKVNSKNVFKIASTSSTPKSNPFKPSTSTTITIDDNDDNYCH</sequence>
<dbReference type="GO" id="GO:1902975">
    <property type="term" value="P:mitotic DNA replication initiation"/>
    <property type="evidence" value="ECO:0007669"/>
    <property type="project" value="TreeGrafter"/>
</dbReference>
<dbReference type="AlphaFoldDB" id="A0A835CSJ7"/>
<dbReference type="OrthoDB" id="8197612at2759"/>
<dbReference type="GO" id="GO:0003887">
    <property type="term" value="F:DNA-directed DNA polymerase activity"/>
    <property type="evidence" value="ECO:0007669"/>
    <property type="project" value="TreeGrafter"/>
</dbReference>
<dbReference type="Pfam" id="PF12254">
    <property type="entry name" value="DNA_pol_alpha_N"/>
    <property type="match status" value="1"/>
</dbReference>
<protein>
    <recommendedName>
        <fullName evidence="2">DNA polymerase alpha catalytic subunit N-terminal domain-containing protein</fullName>
    </recommendedName>
</protein>
<dbReference type="GO" id="GO:0006272">
    <property type="term" value="P:leading strand elongation"/>
    <property type="evidence" value="ECO:0007669"/>
    <property type="project" value="TreeGrafter"/>
</dbReference>
<evidence type="ECO:0000256" key="1">
    <source>
        <dbReference type="SAM" id="MobiDB-lite"/>
    </source>
</evidence>
<feature type="compositionally biased region" description="Polar residues" evidence="1">
    <location>
        <begin position="170"/>
        <end position="196"/>
    </location>
</feature>
<keyword evidence="4" id="KW-1185">Reference proteome</keyword>
<dbReference type="GO" id="GO:0003688">
    <property type="term" value="F:DNA replication origin binding"/>
    <property type="evidence" value="ECO:0007669"/>
    <property type="project" value="TreeGrafter"/>
</dbReference>
<organism evidence="3 4">
    <name type="scientific">Aphidius gifuensis</name>
    <name type="common">Parasitoid wasp</name>
    <dbReference type="NCBI Taxonomy" id="684658"/>
    <lineage>
        <taxon>Eukaryota</taxon>
        <taxon>Metazoa</taxon>
        <taxon>Ecdysozoa</taxon>
        <taxon>Arthropoda</taxon>
        <taxon>Hexapoda</taxon>
        <taxon>Insecta</taxon>
        <taxon>Pterygota</taxon>
        <taxon>Neoptera</taxon>
        <taxon>Endopterygota</taxon>
        <taxon>Hymenoptera</taxon>
        <taxon>Apocrita</taxon>
        <taxon>Ichneumonoidea</taxon>
        <taxon>Braconidae</taxon>
        <taxon>Aphidiinae</taxon>
        <taxon>Aphidius</taxon>
    </lineage>
</organism>
<dbReference type="InterPro" id="IPR024647">
    <property type="entry name" value="DNA_pol_a_cat_su_N"/>
</dbReference>
<evidence type="ECO:0000313" key="4">
    <source>
        <dbReference type="Proteomes" id="UP000639338"/>
    </source>
</evidence>
<dbReference type="GO" id="GO:0006273">
    <property type="term" value="P:lagging strand elongation"/>
    <property type="evidence" value="ECO:0007669"/>
    <property type="project" value="TreeGrafter"/>
</dbReference>
<feature type="compositionally biased region" description="Polar residues" evidence="1">
    <location>
        <begin position="1"/>
        <end position="11"/>
    </location>
</feature>
<feature type="compositionally biased region" description="Basic residues" evidence="1">
    <location>
        <begin position="12"/>
        <end position="23"/>
    </location>
</feature>
<dbReference type="GO" id="GO:0005658">
    <property type="term" value="C:alpha DNA polymerase:primase complex"/>
    <property type="evidence" value="ECO:0007669"/>
    <property type="project" value="TreeGrafter"/>
</dbReference>
<feature type="region of interest" description="Disordered" evidence="1">
    <location>
        <begin position="84"/>
        <end position="213"/>
    </location>
</feature>
<evidence type="ECO:0000313" key="3">
    <source>
        <dbReference type="EMBL" id="KAF7991325.1"/>
    </source>
</evidence>
<dbReference type="Proteomes" id="UP000639338">
    <property type="component" value="Unassembled WGS sequence"/>
</dbReference>
<dbReference type="GO" id="GO:0003697">
    <property type="term" value="F:single-stranded DNA binding"/>
    <property type="evidence" value="ECO:0007669"/>
    <property type="project" value="TreeGrafter"/>
</dbReference>
<name>A0A835CSJ7_APHGI</name>
<dbReference type="PANTHER" id="PTHR45861">
    <property type="entry name" value="DNA POLYMERASE ALPHA CATALYTIC SUBUNIT"/>
    <property type="match status" value="1"/>
</dbReference>
<dbReference type="GO" id="GO:0003682">
    <property type="term" value="F:chromatin binding"/>
    <property type="evidence" value="ECO:0007669"/>
    <property type="project" value="TreeGrafter"/>
</dbReference>
<reference evidence="3 4" key="1">
    <citation type="submission" date="2020-08" db="EMBL/GenBank/DDBJ databases">
        <title>Aphidius gifuensis genome sequencing and assembly.</title>
        <authorList>
            <person name="Du Z."/>
        </authorList>
    </citation>
    <scope>NUCLEOTIDE SEQUENCE [LARGE SCALE GENOMIC DNA]</scope>
    <source>
        <strain evidence="3">YNYX2018</strain>
        <tissue evidence="3">Adults</tissue>
    </source>
</reference>